<sequence length="424" mass="46810">MSSPTTAGGRRDDEDEDVFGLRPFVARSSRQRVDSGPMYASIIQPVRPFTGVQIADAGPPAAVEGRTRPAPPPGSPDPRTAAAVTDAGAALLDGLTADQRDRVTHPVDSEQWQTWLNTHPNILRHGLLLEELTDQQRHLVTGLMRASLSERGYQQARDIMRINGHLVELSGRAEEFGEWPYFVSVFGTPGLDRPWGWQLDGHHLVLNVVVVNQHVVTTPAFMGSEPCAITSGPLAGTRVLRPEHDAGLRFMRSLDAHQRPTATTRPSIRTADLPPELLHPVNGRVLSGPFRDNVVIPHEGVRGADLTPTQRSLLLSAISTYLEWSPDTTAAVRRALASELLDETSFSWMGEVADRGPFYYRILGPSVLIEFDHHAGTVFDNPDPTPNHIHTMVRTPLGGDYGVDLIRQHHERWDHSTGRHTPWT</sequence>
<dbReference type="PANTHER" id="PTHR37489">
    <property type="entry name" value="DUF3500 DOMAIN-CONTAINING PROTEIN"/>
    <property type="match status" value="1"/>
</dbReference>
<dbReference type="InterPro" id="IPR021889">
    <property type="entry name" value="DUF3500"/>
</dbReference>
<name>A0ABV4H247_9ACTN</name>
<accession>A0ABV4H247</accession>
<evidence type="ECO:0000313" key="2">
    <source>
        <dbReference type="EMBL" id="MEZ0165154.1"/>
    </source>
</evidence>
<dbReference type="Pfam" id="PF12006">
    <property type="entry name" value="DUF3500"/>
    <property type="match status" value="1"/>
</dbReference>
<reference evidence="2 3" key="1">
    <citation type="submission" date="2024-07" db="EMBL/GenBank/DDBJ databases">
        <authorList>
            <person name="Thanompreechachai J."/>
            <person name="Duangmal K."/>
        </authorList>
    </citation>
    <scope>NUCLEOTIDE SEQUENCE [LARGE SCALE GENOMIC DNA]</scope>
    <source>
        <strain evidence="2 3">LSe6-4</strain>
    </source>
</reference>
<feature type="region of interest" description="Disordered" evidence="1">
    <location>
        <begin position="59"/>
        <end position="80"/>
    </location>
</feature>
<dbReference type="RefSeq" id="WP_370441380.1">
    <property type="nucleotide sequence ID" value="NZ_JBGFTU010000010.1"/>
</dbReference>
<keyword evidence="3" id="KW-1185">Reference proteome</keyword>
<dbReference type="Proteomes" id="UP001565927">
    <property type="component" value="Unassembled WGS sequence"/>
</dbReference>
<comment type="caution">
    <text evidence="2">The sequence shown here is derived from an EMBL/GenBank/DDBJ whole genome shotgun (WGS) entry which is preliminary data.</text>
</comment>
<gene>
    <name evidence="2" type="ORF">AB2L27_10310</name>
</gene>
<evidence type="ECO:0000256" key="1">
    <source>
        <dbReference type="SAM" id="MobiDB-lite"/>
    </source>
</evidence>
<dbReference type="EMBL" id="JBGFTU010000010">
    <property type="protein sequence ID" value="MEZ0165154.1"/>
    <property type="molecule type" value="Genomic_DNA"/>
</dbReference>
<protein>
    <submittedName>
        <fullName evidence="2">DUF3500 domain-containing protein</fullName>
    </submittedName>
</protein>
<proteinExistence type="predicted"/>
<dbReference type="PANTHER" id="PTHR37489:SF1">
    <property type="entry name" value="DUF3500 DOMAIN-CONTAINING PROTEIN"/>
    <property type="match status" value="1"/>
</dbReference>
<organism evidence="2 3">
    <name type="scientific">Kineococcus halophytocola</name>
    <dbReference type="NCBI Taxonomy" id="3234027"/>
    <lineage>
        <taxon>Bacteria</taxon>
        <taxon>Bacillati</taxon>
        <taxon>Actinomycetota</taxon>
        <taxon>Actinomycetes</taxon>
        <taxon>Kineosporiales</taxon>
        <taxon>Kineosporiaceae</taxon>
        <taxon>Kineococcus</taxon>
    </lineage>
</organism>
<evidence type="ECO:0000313" key="3">
    <source>
        <dbReference type="Proteomes" id="UP001565927"/>
    </source>
</evidence>